<dbReference type="Pfam" id="PF07714">
    <property type="entry name" value="PK_Tyr_Ser-Thr"/>
    <property type="match status" value="2"/>
</dbReference>
<dbReference type="GO" id="GO:0030182">
    <property type="term" value="P:neuron differentiation"/>
    <property type="evidence" value="ECO:0007669"/>
    <property type="project" value="UniProtKB-ARBA"/>
</dbReference>
<dbReference type="GO" id="GO:0012505">
    <property type="term" value="C:endomembrane system"/>
    <property type="evidence" value="ECO:0007669"/>
    <property type="project" value="UniProtKB-SubCell"/>
</dbReference>
<evidence type="ECO:0000259" key="10">
    <source>
        <dbReference type="PROSITE" id="PS50011"/>
    </source>
</evidence>
<dbReference type="PROSITE" id="PS00109">
    <property type="entry name" value="PROTEIN_KINASE_TYR"/>
    <property type="match status" value="1"/>
</dbReference>
<gene>
    <name evidence="11" type="ORF">NP493_682g01019</name>
</gene>
<dbReference type="InterPro" id="IPR001245">
    <property type="entry name" value="Ser-Thr/Tyr_kinase_cat_dom"/>
</dbReference>
<dbReference type="FunFam" id="1.10.510.10:FF:001512">
    <property type="entry name" value="Receptor tyrosine-protein kinase erbB-2"/>
    <property type="match status" value="1"/>
</dbReference>
<dbReference type="PROSITE" id="PS50011">
    <property type="entry name" value="PROTEIN_KINASE_DOM"/>
    <property type="match status" value="1"/>
</dbReference>
<keyword evidence="3" id="KW-0547">Nucleotide-binding</keyword>
<dbReference type="AlphaFoldDB" id="A0AAD9KRE3"/>
<evidence type="ECO:0000313" key="12">
    <source>
        <dbReference type="Proteomes" id="UP001209878"/>
    </source>
</evidence>
<dbReference type="SUPFAM" id="SSF56112">
    <property type="entry name" value="Protein kinase-like (PK-like)"/>
    <property type="match status" value="1"/>
</dbReference>
<feature type="domain" description="Protein kinase" evidence="10">
    <location>
        <begin position="229"/>
        <end position="586"/>
    </location>
</feature>
<dbReference type="Gene3D" id="3.30.200.20">
    <property type="entry name" value="Phosphorylase Kinase, domain 1"/>
    <property type="match status" value="1"/>
</dbReference>
<evidence type="ECO:0000256" key="3">
    <source>
        <dbReference type="ARBA" id="ARBA00022741"/>
    </source>
</evidence>
<dbReference type="PANTHER" id="PTHR24416:SF621">
    <property type="entry name" value="TYROSINE KINASE RECEPTOR CAD96CA"/>
    <property type="match status" value="1"/>
</dbReference>
<feature type="transmembrane region" description="Helical" evidence="9">
    <location>
        <begin position="330"/>
        <end position="353"/>
    </location>
</feature>
<evidence type="ECO:0000256" key="7">
    <source>
        <dbReference type="ARBA" id="ARBA00023137"/>
    </source>
</evidence>
<reference evidence="11" key="1">
    <citation type="journal article" date="2023" name="Mol. Biol. Evol.">
        <title>Third-Generation Sequencing Reveals the Adaptive Role of the Epigenome in Three Deep-Sea Polychaetes.</title>
        <authorList>
            <person name="Perez M."/>
            <person name="Aroh O."/>
            <person name="Sun Y."/>
            <person name="Lan Y."/>
            <person name="Juniper S.K."/>
            <person name="Young C.R."/>
            <person name="Angers B."/>
            <person name="Qian P.Y."/>
        </authorList>
    </citation>
    <scope>NUCLEOTIDE SEQUENCE</scope>
    <source>
        <strain evidence="11">R07B-5</strain>
    </source>
</reference>
<keyword evidence="2" id="KW-0808">Transferase</keyword>
<name>A0AAD9KRE3_RIDPI</name>
<accession>A0AAD9KRE3</accession>
<keyword evidence="7" id="KW-0829">Tyrosine-protein kinase</keyword>
<dbReference type="GO" id="GO:0048468">
    <property type="term" value="P:cell development"/>
    <property type="evidence" value="ECO:0007669"/>
    <property type="project" value="UniProtKB-ARBA"/>
</dbReference>
<evidence type="ECO:0000256" key="9">
    <source>
        <dbReference type="SAM" id="Phobius"/>
    </source>
</evidence>
<evidence type="ECO:0000256" key="6">
    <source>
        <dbReference type="ARBA" id="ARBA00023136"/>
    </source>
</evidence>
<evidence type="ECO:0000256" key="1">
    <source>
        <dbReference type="ARBA" id="ARBA00004308"/>
    </source>
</evidence>
<feature type="region of interest" description="Disordered" evidence="8">
    <location>
        <begin position="1"/>
        <end position="20"/>
    </location>
</feature>
<evidence type="ECO:0000256" key="2">
    <source>
        <dbReference type="ARBA" id="ARBA00022679"/>
    </source>
</evidence>
<dbReference type="InterPro" id="IPR008266">
    <property type="entry name" value="Tyr_kinase_AS"/>
</dbReference>
<keyword evidence="9" id="KW-0812">Transmembrane</keyword>
<dbReference type="PRINTS" id="PR00109">
    <property type="entry name" value="TYRKINASE"/>
</dbReference>
<dbReference type="SMART" id="SM00219">
    <property type="entry name" value="TyrKc"/>
    <property type="match status" value="1"/>
</dbReference>
<feature type="transmembrane region" description="Helical" evidence="9">
    <location>
        <begin position="360"/>
        <end position="383"/>
    </location>
</feature>
<dbReference type="GO" id="GO:0050793">
    <property type="term" value="P:regulation of developmental process"/>
    <property type="evidence" value="ECO:0007669"/>
    <property type="project" value="UniProtKB-ARBA"/>
</dbReference>
<dbReference type="Proteomes" id="UP001209878">
    <property type="component" value="Unassembled WGS sequence"/>
</dbReference>
<dbReference type="PANTHER" id="PTHR24416">
    <property type="entry name" value="TYROSINE-PROTEIN KINASE RECEPTOR"/>
    <property type="match status" value="1"/>
</dbReference>
<comment type="caution">
    <text evidence="11">The sequence shown here is derived from an EMBL/GenBank/DDBJ whole genome shotgun (WGS) entry which is preliminary data.</text>
</comment>
<dbReference type="GO" id="GO:0005886">
    <property type="term" value="C:plasma membrane"/>
    <property type="evidence" value="ECO:0007669"/>
    <property type="project" value="TreeGrafter"/>
</dbReference>
<keyword evidence="9" id="KW-1133">Transmembrane helix</keyword>
<dbReference type="CDD" id="cd00192">
    <property type="entry name" value="PTKc"/>
    <property type="match status" value="1"/>
</dbReference>
<dbReference type="InterPro" id="IPR011009">
    <property type="entry name" value="Kinase-like_dom_sf"/>
</dbReference>
<evidence type="ECO:0000313" key="11">
    <source>
        <dbReference type="EMBL" id="KAK2176121.1"/>
    </source>
</evidence>
<evidence type="ECO:0000256" key="5">
    <source>
        <dbReference type="ARBA" id="ARBA00022840"/>
    </source>
</evidence>
<protein>
    <recommendedName>
        <fullName evidence="10">Protein kinase domain-containing protein</fullName>
    </recommendedName>
</protein>
<dbReference type="GO" id="GO:0007169">
    <property type="term" value="P:cell surface receptor protein tyrosine kinase signaling pathway"/>
    <property type="evidence" value="ECO:0007669"/>
    <property type="project" value="TreeGrafter"/>
</dbReference>
<organism evidence="11 12">
    <name type="scientific">Ridgeia piscesae</name>
    <name type="common">Tubeworm</name>
    <dbReference type="NCBI Taxonomy" id="27915"/>
    <lineage>
        <taxon>Eukaryota</taxon>
        <taxon>Metazoa</taxon>
        <taxon>Spiralia</taxon>
        <taxon>Lophotrochozoa</taxon>
        <taxon>Annelida</taxon>
        <taxon>Polychaeta</taxon>
        <taxon>Sedentaria</taxon>
        <taxon>Canalipalpata</taxon>
        <taxon>Sabellida</taxon>
        <taxon>Siboglinidae</taxon>
        <taxon>Ridgeia</taxon>
    </lineage>
</organism>
<dbReference type="InterPro" id="IPR000719">
    <property type="entry name" value="Prot_kinase_dom"/>
</dbReference>
<feature type="compositionally biased region" description="Low complexity" evidence="8">
    <location>
        <begin position="80"/>
        <end position="97"/>
    </location>
</feature>
<dbReference type="GO" id="GO:0004714">
    <property type="term" value="F:transmembrane receptor protein tyrosine kinase activity"/>
    <property type="evidence" value="ECO:0007669"/>
    <property type="project" value="TreeGrafter"/>
</dbReference>
<evidence type="ECO:0000256" key="4">
    <source>
        <dbReference type="ARBA" id="ARBA00022777"/>
    </source>
</evidence>
<dbReference type="GO" id="GO:0005524">
    <property type="term" value="F:ATP binding"/>
    <property type="evidence" value="ECO:0007669"/>
    <property type="project" value="UniProtKB-KW"/>
</dbReference>
<sequence length="586" mass="65109">MWELFSSGDRPHGNKTSKQSGNLFRTILQYGISQSVDDERYYSVPTWGHTETNATANYDKLLMQPVLPPNESSVRPLLMSPSSSAGAASDMSGWSGSCDSRTPLLPTTRLVSDTALRGQQRRLPDLPPDSHQVLQREQLCMYKDKQLGKGLYGVVYKEICGECCGCIVVAGPLWRGVQGDLWATMAWCTRRSVVSVVVALLLQGHYGVVYKEICGPLWRGVQGDLWATMAWCTRRSVGHYGVVYKGALQVSGDTRSVAVKSLHAKMYNRYVEEFEKEIKMMQTLSHENIVKVIGYLPQRDSGCGVVTGCDVVTGCGVVTVLTASCGMMTVLMAGCGMMTVLMAGCGMMTVLMAGCGMMTVLMAGCGMMTVLMAGCGMMTVLMAGCENPMLLVMEYVSKGCLSHYLHRHKDSLAQNKLLTFGQEIAEGMKYLHSKDIIHRDLAARNILVTSNENMKISDFGLARILSPERDYYKSDATKEIPAAWCAPEALFSHRFSRESDVWSYGIILWEVYSFGTTPSLCDKFHDIVNVLHEGHRLLAPEGCPPDVYQLMKKCWEYYPEQRIHFDKILYAIVGLKSNLPIWDHDL</sequence>
<dbReference type="InterPro" id="IPR020635">
    <property type="entry name" value="Tyr_kinase_cat_dom"/>
</dbReference>
<dbReference type="EMBL" id="JAODUO010000682">
    <property type="protein sequence ID" value="KAK2176121.1"/>
    <property type="molecule type" value="Genomic_DNA"/>
</dbReference>
<keyword evidence="5" id="KW-0067">ATP-binding</keyword>
<dbReference type="InterPro" id="IPR050122">
    <property type="entry name" value="RTK"/>
</dbReference>
<keyword evidence="6 9" id="KW-0472">Membrane</keyword>
<dbReference type="GO" id="GO:0043235">
    <property type="term" value="C:receptor complex"/>
    <property type="evidence" value="ECO:0007669"/>
    <property type="project" value="TreeGrafter"/>
</dbReference>
<keyword evidence="4" id="KW-0418">Kinase</keyword>
<feature type="region of interest" description="Disordered" evidence="8">
    <location>
        <begin position="73"/>
        <end position="98"/>
    </location>
</feature>
<proteinExistence type="predicted"/>
<evidence type="ECO:0000256" key="8">
    <source>
        <dbReference type="SAM" id="MobiDB-lite"/>
    </source>
</evidence>
<dbReference type="Gene3D" id="1.10.510.10">
    <property type="entry name" value="Transferase(Phosphotransferase) domain 1"/>
    <property type="match status" value="1"/>
</dbReference>
<keyword evidence="12" id="KW-1185">Reference proteome</keyword>
<comment type="subcellular location">
    <subcellularLocation>
        <location evidence="1">Endomembrane system</location>
    </subcellularLocation>
</comment>